<sequence length="78" mass="9085">MALYWTRNTNCDAHLLKILIFSSETITSTSLNEVSSIGIISYFQRKVLSIQKYFLKKFSLETEKKNLNRSVSIRSYKS</sequence>
<reference evidence="1" key="1">
    <citation type="submission" date="2020-08" db="EMBL/GenBank/DDBJ databases">
        <title>Multicomponent nature underlies the extraordinary mechanical properties of spider dragline silk.</title>
        <authorList>
            <person name="Kono N."/>
            <person name="Nakamura H."/>
            <person name="Mori M."/>
            <person name="Yoshida Y."/>
            <person name="Ohtoshi R."/>
            <person name="Malay A.D."/>
            <person name="Moran D.A.P."/>
            <person name="Tomita M."/>
            <person name="Numata K."/>
            <person name="Arakawa K."/>
        </authorList>
    </citation>
    <scope>NUCLEOTIDE SEQUENCE</scope>
</reference>
<keyword evidence="2" id="KW-1185">Reference proteome</keyword>
<dbReference type="EMBL" id="BMAW01019336">
    <property type="protein sequence ID" value="GFT62805.1"/>
    <property type="molecule type" value="Genomic_DNA"/>
</dbReference>
<evidence type="ECO:0000313" key="1">
    <source>
        <dbReference type="EMBL" id="GFT62805.1"/>
    </source>
</evidence>
<organism evidence="1 2">
    <name type="scientific">Nephila pilipes</name>
    <name type="common">Giant wood spider</name>
    <name type="synonym">Nephila maculata</name>
    <dbReference type="NCBI Taxonomy" id="299642"/>
    <lineage>
        <taxon>Eukaryota</taxon>
        <taxon>Metazoa</taxon>
        <taxon>Ecdysozoa</taxon>
        <taxon>Arthropoda</taxon>
        <taxon>Chelicerata</taxon>
        <taxon>Arachnida</taxon>
        <taxon>Araneae</taxon>
        <taxon>Araneomorphae</taxon>
        <taxon>Entelegynae</taxon>
        <taxon>Araneoidea</taxon>
        <taxon>Nephilidae</taxon>
        <taxon>Nephila</taxon>
    </lineage>
</organism>
<name>A0A8X6PFW4_NEPPI</name>
<dbReference type="Proteomes" id="UP000887013">
    <property type="component" value="Unassembled WGS sequence"/>
</dbReference>
<protein>
    <submittedName>
        <fullName evidence="1">Uncharacterized protein</fullName>
    </submittedName>
</protein>
<gene>
    <name evidence="1" type="ORF">NPIL_71431</name>
</gene>
<accession>A0A8X6PFW4</accession>
<comment type="caution">
    <text evidence="1">The sequence shown here is derived from an EMBL/GenBank/DDBJ whole genome shotgun (WGS) entry which is preliminary data.</text>
</comment>
<evidence type="ECO:0000313" key="2">
    <source>
        <dbReference type="Proteomes" id="UP000887013"/>
    </source>
</evidence>
<dbReference type="AlphaFoldDB" id="A0A8X6PFW4"/>
<proteinExistence type="predicted"/>